<proteinExistence type="predicted"/>
<evidence type="ECO:0000256" key="2">
    <source>
        <dbReference type="ARBA" id="ARBA00022452"/>
    </source>
</evidence>
<evidence type="ECO:0000256" key="7">
    <source>
        <dbReference type="SAM" id="SignalP"/>
    </source>
</evidence>
<keyword evidence="5" id="KW-0998">Cell outer membrane</keyword>
<reference evidence="8" key="1">
    <citation type="submission" date="2020-02" db="EMBL/GenBank/DDBJ databases">
        <authorList>
            <person name="Fillo S."/>
            <person name="Giordani F."/>
            <person name="Tonon E."/>
            <person name="Drigo I."/>
            <person name="Anselmo A."/>
            <person name="Fortunato A."/>
            <person name="Bano L."/>
            <person name="Lista F."/>
        </authorList>
    </citation>
    <scope>NUCLEOTIDE SEQUENCE</scope>
    <source>
        <strain evidence="8">IZSVe-TV_9877_3_12</strain>
    </source>
</reference>
<accession>A0A9Q3V7S7</accession>
<feature type="coiled-coil region" evidence="6">
    <location>
        <begin position="417"/>
        <end position="466"/>
    </location>
</feature>
<evidence type="ECO:0000256" key="3">
    <source>
        <dbReference type="ARBA" id="ARBA00022692"/>
    </source>
</evidence>
<dbReference type="GO" id="GO:0015562">
    <property type="term" value="F:efflux transmembrane transporter activity"/>
    <property type="evidence" value="ECO:0007669"/>
    <property type="project" value="InterPro"/>
</dbReference>
<evidence type="ECO:0000256" key="6">
    <source>
        <dbReference type="SAM" id="Coils"/>
    </source>
</evidence>
<name>A0A9Q3V7S7_CLOBO</name>
<keyword evidence="4" id="KW-0472">Membrane</keyword>
<dbReference type="AlphaFoldDB" id="A0A9Q3V7S7"/>
<reference evidence="8" key="2">
    <citation type="journal article" date="2021" name="Microorganisms">
        <title>Extensive Genome Exploration of Clostridium botulinum Group III Field Strains.</title>
        <authorList>
            <person name="Fillo S."/>
            <person name="Giordani F."/>
            <person name="Tonon E."/>
            <person name="Drigo I."/>
            <person name="Anselmo A."/>
            <person name="Fortunato A."/>
            <person name="Lista F."/>
            <person name="Bano L."/>
        </authorList>
    </citation>
    <scope>NUCLEOTIDE SEQUENCE</scope>
    <source>
        <strain evidence="8">IZSVe-TV_9877_3_12</strain>
    </source>
</reference>
<keyword evidence="2" id="KW-1134">Transmembrane beta strand</keyword>
<organism evidence="8 9">
    <name type="scientific">Clostridium botulinum C</name>
    <dbReference type="NCBI Taxonomy" id="36828"/>
    <lineage>
        <taxon>Bacteria</taxon>
        <taxon>Bacillati</taxon>
        <taxon>Bacillota</taxon>
        <taxon>Clostridia</taxon>
        <taxon>Eubacteriales</taxon>
        <taxon>Clostridiaceae</taxon>
        <taxon>Clostridium</taxon>
    </lineage>
</organism>
<dbReference type="SUPFAM" id="SSF56954">
    <property type="entry name" value="Outer membrane efflux proteins (OEP)"/>
    <property type="match status" value="1"/>
</dbReference>
<keyword evidence="7" id="KW-0732">Signal</keyword>
<dbReference type="GO" id="GO:0009279">
    <property type="term" value="C:cell outer membrane"/>
    <property type="evidence" value="ECO:0007669"/>
    <property type="project" value="UniProtKB-SubCell"/>
</dbReference>
<dbReference type="GO" id="GO:1990281">
    <property type="term" value="C:efflux pump complex"/>
    <property type="evidence" value="ECO:0007669"/>
    <property type="project" value="TreeGrafter"/>
</dbReference>
<feature type="coiled-coil region" evidence="6">
    <location>
        <begin position="66"/>
        <end position="93"/>
    </location>
</feature>
<dbReference type="PANTHER" id="PTHR30026:SF20">
    <property type="entry name" value="OUTER MEMBRANE PROTEIN TOLC"/>
    <property type="match status" value="1"/>
</dbReference>
<evidence type="ECO:0000256" key="4">
    <source>
        <dbReference type="ARBA" id="ARBA00023136"/>
    </source>
</evidence>
<evidence type="ECO:0000313" key="8">
    <source>
        <dbReference type="EMBL" id="MCD3193729.1"/>
    </source>
</evidence>
<gene>
    <name evidence="8" type="ORF">G8S53_00295</name>
</gene>
<keyword evidence="3" id="KW-0812">Transmembrane</keyword>
<dbReference type="PANTHER" id="PTHR30026">
    <property type="entry name" value="OUTER MEMBRANE PROTEIN TOLC"/>
    <property type="match status" value="1"/>
</dbReference>
<sequence length="542" mass="61813">MINMKNKRLLKILTLGITSMFLGGVALTASAASSKEPLNLSRNEAVNLAINNSNDIKRVDTGVDTLVRKFKDAKDLSDKVKKLEDKFEDYKSAYKKINSPEFKAAKEKLQGAIDGYSKVDKVLKDLNEKLILINKIPEDKLTPEQVKQKEAIKQGIAQAQGKKKYIENQLKVSNMSIDDARKKYAEIQAKLAEFEVGKKFFIELSEQGTGLEYPLVDIKTGEPLKLSQKEEYYDFKRPQEIWNLVQCLLEKAVKQKELVKSIAGVQVNEAYTKILYGEDGYAVKNKLYERMIKGYNDITKSYEVGESSKLKKDITKISLDKIKLDVESLKRTIESGKVQFKSSLGIDLTGDIQLKDKIDKNIKEPKGFQEYLDSAFKNRYEIFSADVDVRECNRSFDTIKDYFCDDDYEWLNIEKQLDEAKIALSEAKRSVKKDIEKRYIDVKQKKKQIDMNLKNLEKAKIQLDAAKKSYEIGVKAIGLTWDAELAVSKAQMDYDASIRDYQIALYKLEKASGIGIDIKNVEAFKEELKLKVNEIKGGDDFS</sequence>
<comment type="caution">
    <text evidence="8">The sequence shown here is derived from an EMBL/GenBank/DDBJ whole genome shotgun (WGS) entry which is preliminary data.</text>
</comment>
<protein>
    <submittedName>
        <fullName evidence="8">TolC family protein</fullName>
    </submittedName>
</protein>
<comment type="subcellular location">
    <subcellularLocation>
        <location evidence="1">Cell outer membrane</location>
    </subcellularLocation>
</comment>
<evidence type="ECO:0000256" key="5">
    <source>
        <dbReference type="ARBA" id="ARBA00023237"/>
    </source>
</evidence>
<dbReference type="Gene3D" id="1.20.1600.10">
    <property type="entry name" value="Outer membrane efflux proteins (OEP)"/>
    <property type="match status" value="2"/>
</dbReference>
<evidence type="ECO:0000256" key="1">
    <source>
        <dbReference type="ARBA" id="ARBA00004442"/>
    </source>
</evidence>
<dbReference type="EMBL" id="JAAMYB010000001">
    <property type="protein sequence ID" value="MCD3193729.1"/>
    <property type="molecule type" value="Genomic_DNA"/>
</dbReference>
<keyword evidence="6" id="KW-0175">Coiled coil</keyword>
<feature type="chain" id="PRO_5040378029" evidence="7">
    <location>
        <begin position="32"/>
        <end position="542"/>
    </location>
</feature>
<dbReference type="Proteomes" id="UP000813637">
    <property type="component" value="Unassembled WGS sequence"/>
</dbReference>
<dbReference type="InterPro" id="IPR051906">
    <property type="entry name" value="TolC-like"/>
</dbReference>
<feature type="signal peptide" evidence="7">
    <location>
        <begin position="1"/>
        <end position="31"/>
    </location>
</feature>
<dbReference type="GO" id="GO:0015288">
    <property type="term" value="F:porin activity"/>
    <property type="evidence" value="ECO:0007669"/>
    <property type="project" value="TreeGrafter"/>
</dbReference>
<evidence type="ECO:0000313" key="9">
    <source>
        <dbReference type="Proteomes" id="UP000813637"/>
    </source>
</evidence>